<keyword evidence="13 20" id="KW-1133">Transmembrane helix</keyword>
<dbReference type="InterPro" id="IPR011009">
    <property type="entry name" value="Kinase-like_dom_sf"/>
</dbReference>
<keyword evidence="4" id="KW-0597">Phosphoprotein</keyword>
<keyword evidence="9" id="KW-0677">Repeat</keyword>
<evidence type="ECO:0000256" key="5">
    <source>
        <dbReference type="ARBA" id="ARBA00022614"/>
    </source>
</evidence>
<dbReference type="PROSITE" id="PS51450">
    <property type="entry name" value="LRR"/>
    <property type="match status" value="1"/>
</dbReference>
<evidence type="ECO:0000256" key="20">
    <source>
        <dbReference type="SAM" id="Phobius"/>
    </source>
</evidence>
<keyword evidence="11" id="KW-0418">Kinase</keyword>
<dbReference type="InterPro" id="IPR024788">
    <property type="entry name" value="Malectin-like_Carb-bd_dom"/>
</dbReference>
<dbReference type="EC" id="2.7.11.1" evidence="2"/>
<dbReference type="Gene3D" id="3.80.10.10">
    <property type="entry name" value="Ribonuclease Inhibitor"/>
    <property type="match status" value="1"/>
</dbReference>
<dbReference type="Gramene" id="TraesARI1A03G00150960.1">
    <property type="protein sequence ID" value="TraesARI1A03G00150960.1"/>
    <property type="gene ID" value="TraesARI1A03G00150960"/>
</dbReference>
<evidence type="ECO:0000259" key="22">
    <source>
        <dbReference type="PROSITE" id="PS50011"/>
    </source>
</evidence>
<dbReference type="Proteomes" id="UP000019116">
    <property type="component" value="Chromosome 1A"/>
</dbReference>
<dbReference type="PROSITE" id="PS50011">
    <property type="entry name" value="PROTEIN_KINASE_DOM"/>
    <property type="match status" value="1"/>
</dbReference>
<evidence type="ECO:0000313" key="24">
    <source>
        <dbReference type="Proteomes" id="UP000019116"/>
    </source>
</evidence>
<evidence type="ECO:0000256" key="1">
    <source>
        <dbReference type="ARBA" id="ARBA00004162"/>
    </source>
</evidence>
<evidence type="ECO:0000256" key="8">
    <source>
        <dbReference type="ARBA" id="ARBA00022729"/>
    </source>
</evidence>
<dbReference type="SMR" id="A0A3B5Y4Z6"/>
<dbReference type="InterPro" id="IPR017441">
    <property type="entry name" value="Protein_kinase_ATP_BS"/>
</dbReference>
<dbReference type="Gramene" id="TraesROB_scaffold_039402_01G000200.1">
    <property type="protein sequence ID" value="TraesROB_scaffold_039402_01G000200.1"/>
    <property type="gene ID" value="TraesROB_scaffold_039402_01G000200"/>
</dbReference>
<dbReference type="InterPro" id="IPR001611">
    <property type="entry name" value="Leu-rich_rpt"/>
</dbReference>
<dbReference type="Gramene" id="TraesCLE_scaffold_001133_01G001400.1">
    <property type="protein sequence ID" value="TraesCLE_scaffold_001133_01G001400.1"/>
    <property type="gene ID" value="TraesCLE_scaffold_001133_01G001400"/>
</dbReference>
<keyword evidence="24" id="KW-1185">Reference proteome</keyword>
<evidence type="ECO:0000256" key="14">
    <source>
        <dbReference type="ARBA" id="ARBA00023136"/>
    </source>
</evidence>
<evidence type="ECO:0000256" key="18">
    <source>
        <dbReference type="PROSITE-ProRule" id="PRU10141"/>
    </source>
</evidence>
<comment type="catalytic activity">
    <reaction evidence="16">
        <text>L-threonyl-[protein] + ATP = O-phospho-L-threonyl-[protein] + ADP + H(+)</text>
        <dbReference type="Rhea" id="RHEA:46608"/>
        <dbReference type="Rhea" id="RHEA-COMP:11060"/>
        <dbReference type="Rhea" id="RHEA-COMP:11605"/>
        <dbReference type="ChEBI" id="CHEBI:15378"/>
        <dbReference type="ChEBI" id="CHEBI:30013"/>
        <dbReference type="ChEBI" id="CHEBI:30616"/>
        <dbReference type="ChEBI" id="CHEBI:61977"/>
        <dbReference type="ChEBI" id="CHEBI:456216"/>
        <dbReference type="EC" id="2.7.11.1"/>
    </reaction>
</comment>
<evidence type="ECO:0000256" key="17">
    <source>
        <dbReference type="ARBA" id="ARBA00048679"/>
    </source>
</evidence>
<dbReference type="InterPro" id="IPR001245">
    <property type="entry name" value="Ser-Thr/Tyr_kinase_cat_dom"/>
</dbReference>
<dbReference type="EnsemblPlants" id="TraesCS1A02G345000.1">
    <property type="protein sequence ID" value="TraesCS1A02G345000.1"/>
    <property type="gene ID" value="TraesCS1A02G345000"/>
</dbReference>
<evidence type="ECO:0000256" key="16">
    <source>
        <dbReference type="ARBA" id="ARBA00047899"/>
    </source>
</evidence>
<dbReference type="SUPFAM" id="SSF56112">
    <property type="entry name" value="Protein kinase-like (PK-like)"/>
    <property type="match status" value="1"/>
</dbReference>
<dbReference type="FunFam" id="3.80.10.10:FF:000129">
    <property type="entry name" value="Leucine-rich repeat receptor-like kinase"/>
    <property type="match status" value="1"/>
</dbReference>
<sequence>MGRSSLEELSAPPWLTLLLGLAAAAGMLQVRGQRAPSVEGFISIDCGLDEKTSYVDVIQIPYTSDAGFTDAGSNHNTSAKYWTTRMSQTHRNVRSFPDTVRSCYTLPSLVPGSKYLVRATFRYGDYDGLDSLPVFDLYLGVNFWQTVNVTEVDMAEIAEVIAVIPDDSVQVCLVNVGSGTPFISALVLRPLENSLYPPANATQGLVLIDRYSFGDTGKVPISYPDDPYDRNWLPFSYPEEWSDISTAEKVKDNIGNLSLHAPSVVMQTAITSRKDSDSKTIQLAWDIEPNHVYPVPGCIAILYAAELEILASDDVREYDLIINDKRTKVPYRPKYLIAAALYNNEPHHGFSQYSFTVIATANSTLPPMINAFEFFSVISTANVGTDSQDVSAINKIKVKYQVKKNWMGDPCAPKNFSWNGLTCSYPTSGRPRITSINMSNGGLSGDISSFFADIKDLQYLDLSYNKLTGSIPNALSELPSLVGLDLMGNQLNGSIPAGLLKRTQDGSLAVRYGNNPNLCSDNGSCQTKKNNYMLAVYIGVPIFVVLVIGALVVLLMFRVRKKKGLARGSHGHGRQQMENRQFTYKQLKVITDNFKVVLGQGGFGTVYDGFLHDGTHVAVKLLSQSSNQGIEEFMTEAQTLTKIHHKNLVSLIGYCKEEKYLALVYEHMSEGNLEDKLRGKNCTDVSLTWRQRLHIALESAQGLEYLHKACSPPFVHRDVKTSNILLNANLEAKVADFGLMKAFNHDNDTHISTVRVIGTRGYLAPEYATALQLNEKSDVYSFGIVLLEVITGHPAIQQSEEVVHIVQWARLRLTGGNIEEVVDTRMQADYNINGVWKAVDLALKCAEHAPGQRPTMTNVVAQLQHCLELEREDHTNDNNANSGFYMKDDNGDRGLLM</sequence>
<organism evidence="23">
    <name type="scientific">Triticum aestivum</name>
    <name type="common">Wheat</name>
    <dbReference type="NCBI Taxonomy" id="4565"/>
    <lineage>
        <taxon>Eukaryota</taxon>
        <taxon>Viridiplantae</taxon>
        <taxon>Streptophyta</taxon>
        <taxon>Embryophyta</taxon>
        <taxon>Tracheophyta</taxon>
        <taxon>Spermatophyta</taxon>
        <taxon>Magnoliopsida</taxon>
        <taxon>Liliopsida</taxon>
        <taxon>Poales</taxon>
        <taxon>Poaceae</taxon>
        <taxon>BOP clade</taxon>
        <taxon>Pooideae</taxon>
        <taxon>Triticodae</taxon>
        <taxon>Triticeae</taxon>
        <taxon>Triticinae</taxon>
        <taxon>Triticum</taxon>
    </lineage>
</organism>
<dbReference type="PANTHER" id="PTHR45631">
    <property type="entry name" value="OS07G0107800 PROTEIN-RELATED"/>
    <property type="match status" value="1"/>
</dbReference>
<dbReference type="Gene3D" id="1.10.510.10">
    <property type="entry name" value="Transferase(Phosphotransferase) domain 1"/>
    <property type="match status" value="1"/>
</dbReference>
<evidence type="ECO:0000256" key="3">
    <source>
        <dbReference type="ARBA" id="ARBA00022527"/>
    </source>
</evidence>
<dbReference type="PROSITE" id="PS00108">
    <property type="entry name" value="PROTEIN_KINASE_ST"/>
    <property type="match status" value="1"/>
</dbReference>
<reference evidence="23" key="2">
    <citation type="submission" date="2018-10" db="UniProtKB">
        <authorList>
            <consortium name="EnsemblPlants"/>
        </authorList>
    </citation>
    <scope>IDENTIFICATION</scope>
</reference>
<evidence type="ECO:0000256" key="7">
    <source>
        <dbReference type="ARBA" id="ARBA00022692"/>
    </source>
</evidence>
<feature type="chain" id="PRO_5017441756" description="non-specific serine/threonine protein kinase" evidence="21">
    <location>
        <begin position="33"/>
        <end position="897"/>
    </location>
</feature>
<evidence type="ECO:0000256" key="10">
    <source>
        <dbReference type="ARBA" id="ARBA00022741"/>
    </source>
</evidence>
<dbReference type="InterPro" id="IPR032675">
    <property type="entry name" value="LRR_dom_sf"/>
</dbReference>
<dbReference type="Gramene" id="TraesJAG1A03G00148270.1">
    <property type="protein sequence ID" value="TraesJAG1A03G00148270.1"/>
    <property type="gene ID" value="TraesJAG1A03G00148270"/>
</dbReference>
<dbReference type="PaxDb" id="4565-Traes_1AL_CA1D4E4A1.1"/>
<comment type="subcellular location">
    <subcellularLocation>
        <location evidence="1">Cell membrane</location>
        <topology evidence="1">Single-pass membrane protein</topology>
    </subcellularLocation>
</comment>
<dbReference type="Gene3D" id="3.30.200.20">
    <property type="entry name" value="Phosphorylase Kinase, domain 1"/>
    <property type="match status" value="1"/>
</dbReference>
<accession>A0A3B5Y4Z6</accession>
<dbReference type="AlphaFoldDB" id="A0A3B5Y4Z6"/>
<dbReference type="Pfam" id="PF07714">
    <property type="entry name" value="PK_Tyr_Ser-Thr"/>
    <property type="match status" value="1"/>
</dbReference>
<dbReference type="PANTHER" id="PTHR45631:SF217">
    <property type="entry name" value="PROTEIN KINASE DOMAIN-CONTAINING PROTEIN"/>
    <property type="match status" value="1"/>
</dbReference>
<evidence type="ECO:0000256" key="2">
    <source>
        <dbReference type="ARBA" id="ARBA00012513"/>
    </source>
</evidence>
<evidence type="ECO:0000256" key="9">
    <source>
        <dbReference type="ARBA" id="ARBA00022737"/>
    </source>
</evidence>
<feature type="domain" description="Protein kinase" evidence="22">
    <location>
        <begin position="592"/>
        <end position="868"/>
    </location>
</feature>
<feature type="binding site" evidence="18">
    <location>
        <position position="620"/>
    </location>
    <ligand>
        <name>ATP</name>
        <dbReference type="ChEBI" id="CHEBI:30616"/>
    </ligand>
</feature>
<feature type="compositionally biased region" description="Basic and acidic residues" evidence="19">
    <location>
        <begin position="886"/>
        <end position="897"/>
    </location>
</feature>
<dbReference type="STRING" id="4565.A0A3B5Y4Z6"/>
<dbReference type="InterPro" id="IPR000719">
    <property type="entry name" value="Prot_kinase_dom"/>
</dbReference>
<keyword evidence="5" id="KW-0433">Leucine-rich repeat</keyword>
<protein>
    <recommendedName>
        <fullName evidence="2">non-specific serine/threonine protein kinase</fullName>
        <ecNumber evidence="2">2.7.11.1</ecNumber>
    </recommendedName>
</protein>
<feature type="region of interest" description="Disordered" evidence="19">
    <location>
        <begin position="877"/>
        <end position="897"/>
    </location>
</feature>
<keyword evidence="3" id="KW-0723">Serine/threonine-protein kinase</keyword>
<evidence type="ECO:0000256" key="4">
    <source>
        <dbReference type="ARBA" id="ARBA00022553"/>
    </source>
</evidence>
<dbReference type="Gramene" id="TraesCS1A03G0849300.1">
    <property type="protein sequence ID" value="TraesCS1A03G0849300.1.CDS"/>
    <property type="gene ID" value="TraesCS1A03G0849300"/>
</dbReference>
<dbReference type="GO" id="GO:0004674">
    <property type="term" value="F:protein serine/threonine kinase activity"/>
    <property type="evidence" value="ECO:0007669"/>
    <property type="project" value="UniProtKB-KW"/>
</dbReference>
<evidence type="ECO:0000313" key="23">
    <source>
        <dbReference type="EnsemblPlants" id="TraesCS1A02G345000.1"/>
    </source>
</evidence>
<dbReference type="Pfam" id="PF13855">
    <property type="entry name" value="LRR_8"/>
    <property type="match status" value="1"/>
</dbReference>
<dbReference type="InterPro" id="IPR008271">
    <property type="entry name" value="Ser/Thr_kinase_AS"/>
</dbReference>
<keyword evidence="6" id="KW-0808">Transferase</keyword>
<name>A0A3B5Y4Z6_WHEAT</name>
<dbReference type="OMA" id="TRMSQTH"/>
<keyword evidence="10 18" id="KW-0547">Nucleotide-binding</keyword>
<dbReference type="FunFam" id="1.10.510.10:FF:000146">
    <property type="entry name" value="LRR receptor-like serine/threonine-protein kinase IOS1"/>
    <property type="match status" value="1"/>
</dbReference>
<dbReference type="SUPFAM" id="SSF52058">
    <property type="entry name" value="L domain-like"/>
    <property type="match status" value="1"/>
</dbReference>
<dbReference type="Gramene" id="TraesCS1A02G345000.1">
    <property type="protein sequence ID" value="TraesCS1A02G345000.1"/>
    <property type="gene ID" value="TraesCS1A02G345000"/>
</dbReference>
<keyword evidence="15" id="KW-0675">Receptor</keyword>
<dbReference type="SMART" id="SM00220">
    <property type="entry name" value="S_TKc"/>
    <property type="match status" value="1"/>
</dbReference>
<keyword evidence="14 20" id="KW-0472">Membrane</keyword>
<evidence type="ECO:0000256" key="15">
    <source>
        <dbReference type="ARBA" id="ARBA00023170"/>
    </source>
</evidence>
<evidence type="ECO:0000256" key="19">
    <source>
        <dbReference type="SAM" id="MobiDB-lite"/>
    </source>
</evidence>
<dbReference type="CDD" id="cd14066">
    <property type="entry name" value="STKc_IRAK"/>
    <property type="match status" value="1"/>
</dbReference>
<reference evidence="23" key="1">
    <citation type="submission" date="2018-08" db="EMBL/GenBank/DDBJ databases">
        <authorList>
            <person name="Rossello M."/>
        </authorList>
    </citation>
    <scope>NUCLEOTIDE SEQUENCE [LARGE SCALE GENOMIC DNA]</scope>
    <source>
        <strain evidence="23">cv. Chinese Spring</strain>
    </source>
</reference>
<evidence type="ECO:0000256" key="13">
    <source>
        <dbReference type="ARBA" id="ARBA00022989"/>
    </source>
</evidence>
<evidence type="ECO:0000256" key="12">
    <source>
        <dbReference type="ARBA" id="ARBA00022840"/>
    </source>
</evidence>
<feature type="transmembrane region" description="Helical" evidence="20">
    <location>
        <begin position="532"/>
        <end position="557"/>
    </location>
</feature>
<proteinExistence type="predicted"/>
<keyword evidence="7 20" id="KW-0812">Transmembrane</keyword>
<dbReference type="Gramene" id="TraesJUL1A03G00148730.1">
    <property type="protein sequence ID" value="TraesJUL1A03G00148730.1"/>
    <property type="gene ID" value="TraesJUL1A03G00148730"/>
</dbReference>
<dbReference type="GO" id="GO:0005524">
    <property type="term" value="F:ATP binding"/>
    <property type="evidence" value="ECO:0007669"/>
    <property type="project" value="UniProtKB-UniRule"/>
</dbReference>
<dbReference type="OrthoDB" id="2017114at2759"/>
<dbReference type="PROSITE" id="PS00107">
    <property type="entry name" value="PROTEIN_KINASE_ATP"/>
    <property type="match status" value="1"/>
</dbReference>
<evidence type="ECO:0000256" key="11">
    <source>
        <dbReference type="ARBA" id="ARBA00022777"/>
    </source>
</evidence>
<dbReference type="Pfam" id="PF12819">
    <property type="entry name" value="Malectin_like"/>
    <property type="match status" value="1"/>
</dbReference>
<dbReference type="GO" id="GO:0005886">
    <property type="term" value="C:plasma membrane"/>
    <property type="evidence" value="ECO:0007669"/>
    <property type="project" value="UniProtKB-SubCell"/>
</dbReference>
<evidence type="ECO:0000256" key="21">
    <source>
        <dbReference type="SAM" id="SignalP"/>
    </source>
</evidence>
<keyword evidence="12 18" id="KW-0067">ATP-binding</keyword>
<dbReference type="FunFam" id="3.30.200.20:FF:000178">
    <property type="entry name" value="serine/threonine-protein kinase PBS1-like"/>
    <property type="match status" value="1"/>
</dbReference>
<feature type="signal peptide" evidence="21">
    <location>
        <begin position="1"/>
        <end position="32"/>
    </location>
</feature>
<gene>
    <name evidence="23" type="primary">LOC123080238</name>
</gene>
<evidence type="ECO:0000256" key="6">
    <source>
        <dbReference type="ARBA" id="ARBA00022679"/>
    </source>
</evidence>
<keyword evidence="8 21" id="KW-0732">Signal</keyword>
<comment type="catalytic activity">
    <reaction evidence="17">
        <text>L-seryl-[protein] + ATP = O-phospho-L-seryl-[protein] + ADP + H(+)</text>
        <dbReference type="Rhea" id="RHEA:17989"/>
        <dbReference type="Rhea" id="RHEA-COMP:9863"/>
        <dbReference type="Rhea" id="RHEA-COMP:11604"/>
        <dbReference type="ChEBI" id="CHEBI:15378"/>
        <dbReference type="ChEBI" id="CHEBI:29999"/>
        <dbReference type="ChEBI" id="CHEBI:30616"/>
        <dbReference type="ChEBI" id="CHEBI:83421"/>
        <dbReference type="ChEBI" id="CHEBI:456216"/>
        <dbReference type="EC" id="2.7.11.1"/>
    </reaction>
</comment>